<dbReference type="InterPro" id="IPR000073">
    <property type="entry name" value="AB_hydrolase_1"/>
</dbReference>
<gene>
    <name evidence="2" type="ORF">NNJEOMEG_02054</name>
</gene>
<dbReference type="RefSeq" id="WP_173084066.1">
    <property type="nucleotide sequence ID" value="NZ_BLTE01000008.1"/>
</dbReference>
<evidence type="ECO:0000313" key="2">
    <source>
        <dbReference type="EMBL" id="GFK94214.1"/>
    </source>
</evidence>
<feature type="domain" description="AB hydrolase-1" evidence="1">
    <location>
        <begin position="353"/>
        <end position="615"/>
    </location>
</feature>
<dbReference type="SUPFAM" id="SSF53474">
    <property type="entry name" value="alpha/beta-Hydrolases"/>
    <property type="match status" value="1"/>
</dbReference>
<protein>
    <recommendedName>
        <fullName evidence="1">AB hydrolase-1 domain-containing protein</fullName>
    </recommendedName>
</protein>
<dbReference type="PROSITE" id="PS51257">
    <property type="entry name" value="PROKAR_LIPOPROTEIN"/>
    <property type="match status" value="1"/>
</dbReference>
<dbReference type="InterPro" id="IPR029058">
    <property type="entry name" value="AB_hydrolase_fold"/>
</dbReference>
<reference evidence="2 3" key="1">
    <citation type="submission" date="2020-04" db="EMBL/GenBank/DDBJ databases">
        <authorList>
            <consortium name="Desulfovibrio sp. FSS-1 genome sequencing consortium"/>
            <person name="Shimoshige H."/>
            <person name="Kobayashi H."/>
            <person name="Maekawa T."/>
        </authorList>
    </citation>
    <scope>NUCLEOTIDE SEQUENCE [LARGE SCALE GENOMIC DNA]</scope>
    <source>
        <strain evidence="2 3">SIID29052-01</strain>
    </source>
</reference>
<accession>A0A6V8LR72</accession>
<evidence type="ECO:0000259" key="1">
    <source>
        <dbReference type="Pfam" id="PF12697"/>
    </source>
</evidence>
<dbReference type="Proteomes" id="UP000494245">
    <property type="component" value="Unassembled WGS sequence"/>
</dbReference>
<comment type="caution">
    <text evidence="2">The sequence shown here is derived from an EMBL/GenBank/DDBJ whole genome shotgun (WGS) entry which is preliminary data.</text>
</comment>
<evidence type="ECO:0000313" key="3">
    <source>
        <dbReference type="Proteomes" id="UP000494245"/>
    </source>
</evidence>
<reference evidence="2 3" key="2">
    <citation type="submission" date="2020-05" db="EMBL/GenBank/DDBJ databases">
        <title>Draft genome sequence of Desulfovibrio sp. strainFSS-1.</title>
        <authorList>
            <person name="Shimoshige H."/>
            <person name="Kobayashi H."/>
            <person name="Maekawa T."/>
        </authorList>
    </citation>
    <scope>NUCLEOTIDE SEQUENCE [LARGE SCALE GENOMIC DNA]</scope>
    <source>
        <strain evidence="2 3">SIID29052-01</strain>
    </source>
</reference>
<keyword evidence="3" id="KW-1185">Reference proteome</keyword>
<sequence length="631" mass="68705">MRHTTQGCPVRAAALVFALSLLAALCLLSGCAGVAVKPVPLERRFNALDRTAINSSEPSALTIAFLKQRDLDAQWRDDPEGLIQRLDDKFHADPGIGTLFALVELSHLQAKRLAAEPDRAAAYDLSCAVYAYLFLFDPKVAPPEGTLRPNARLAAEFHNRSLSRYVLYARTRELRFSPGDRLPMASGALELRSRVVDLPFAPDEFSQILLSFSYEVTGLDVTYSVPGLGVPLILERDPSGKPDSDPARRFLPRIRQVLAATLFLRVDTGHATDADGQRVRACTLEVHDPMRTDSTRVNGYTVPLETDTTTPLAWMAAHAPSPQGIKGLMDPAALQGVQGLYMLQPYEKDKIPVVFVHGLISSPLTWIPMLNGLMGDPELRRRYQFWYFSYPTGNPVLYSASLLRQSLESARLICDPQGDSPAFSNMLIVGHSMGGLLAKAMVQDPGDRLWNALTTLPPSQLKAAQDVRDLVEKIFFFRPLPFVSEAVFISSPHRGSEMALGTIGAIGKALVTLPFTLARASATLLATLSGLGHKLHLDGLPTGIDSLSPKNPMLKIMADTPVAVPFHSIIGNEAKAGVAGGTDGVVPYWSSHLDGARSELIVKSGHGAHEHPLAIREVRRIMLEHAANPPR</sequence>
<dbReference type="EMBL" id="BLTE01000008">
    <property type="protein sequence ID" value="GFK94214.1"/>
    <property type="molecule type" value="Genomic_DNA"/>
</dbReference>
<dbReference type="Pfam" id="PF12697">
    <property type="entry name" value="Abhydrolase_6"/>
    <property type="match status" value="1"/>
</dbReference>
<proteinExistence type="predicted"/>
<name>A0A6V8LR72_9BACT</name>
<dbReference type="Gene3D" id="3.40.50.1820">
    <property type="entry name" value="alpha/beta hydrolase"/>
    <property type="match status" value="1"/>
</dbReference>
<dbReference type="AlphaFoldDB" id="A0A6V8LR72"/>
<organism evidence="2 3">
    <name type="scientific">Fundidesulfovibrio magnetotacticus</name>
    <dbReference type="NCBI Taxonomy" id="2730080"/>
    <lineage>
        <taxon>Bacteria</taxon>
        <taxon>Pseudomonadati</taxon>
        <taxon>Thermodesulfobacteriota</taxon>
        <taxon>Desulfovibrionia</taxon>
        <taxon>Desulfovibrionales</taxon>
        <taxon>Desulfovibrionaceae</taxon>
        <taxon>Fundidesulfovibrio</taxon>
    </lineage>
</organism>